<name>A0A7Y3W6A8_9PROT</name>
<keyword evidence="3" id="KW-0378">Hydrolase</keyword>
<keyword evidence="3" id="KW-0482">Metalloprotease</keyword>
<dbReference type="PANTHER" id="PTHR35797:SF1">
    <property type="entry name" value="PROTEASE"/>
    <property type="match status" value="1"/>
</dbReference>
<dbReference type="Proteomes" id="UP000536835">
    <property type="component" value="Unassembled WGS sequence"/>
</dbReference>
<dbReference type="Pfam" id="PF02517">
    <property type="entry name" value="Rce1-like"/>
    <property type="match status" value="1"/>
</dbReference>
<sequence length="278" mass="31085">MASAPDEQNRAQTVLVVPFFLLTFGLAWSVFAPFLLWPEWAEERLGALHGRHPLFFLAVYAPALVAISLVWRSAGSRGLRHYFGRLLLFRASLAWYAFLVFGFPLVFFAGALIKGEAGSAPLLKEPWMTLFPLALIMLVLGPVEEIGWRGFALPLLQRFLLPFWSGLVLGVIWAVWHLPAFVLGTTPQAAWEFLPFFIGSVSCSIILTALFNHARGSLALSMLFHFQMNNPLWPDAQPYDMYLFAAASCLVVWMNRAGLFSSREAVTDLFGDEAETAR</sequence>
<dbReference type="PANTHER" id="PTHR35797">
    <property type="entry name" value="PROTEASE-RELATED"/>
    <property type="match status" value="1"/>
</dbReference>
<keyword evidence="1" id="KW-1133">Transmembrane helix</keyword>
<dbReference type="InterPro" id="IPR042150">
    <property type="entry name" value="MmRce1-like"/>
</dbReference>
<dbReference type="AlphaFoldDB" id="A0A7Y3W6A8"/>
<dbReference type="InterPro" id="IPR003675">
    <property type="entry name" value="Rce1/LyrA-like_dom"/>
</dbReference>
<evidence type="ECO:0000313" key="4">
    <source>
        <dbReference type="Proteomes" id="UP000536835"/>
    </source>
</evidence>
<gene>
    <name evidence="3" type="ORF">HK107_14445</name>
</gene>
<feature type="transmembrane region" description="Helical" evidence="1">
    <location>
        <begin position="125"/>
        <end position="143"/>
    </location>
</feature>
<keyword evidence="1" id="KW-0472">Membrane</keyword>
<dbReference type="GO" id="GO:0006508">
    <property type="term" value="P:proteolysis"/>
    <property type="evidence" value="ECO:0007669"/>
    <property type="project" value="UniProtKB-KW"/>
</dbReference>
<feature type="transmembrane region" description="Helical" evidence="1">
    <location>
        <begin position="12"/>
        <end position="34"/>
    </location>
</feature>
<feature type="domain" description="CAAX prenyl protease 2/Lysostaphin resistance protein A-like" evidence="2">
    <location>
        <begin position="127"/>
        <end position="229"/>
    </location>
</feature>
<accession>A0A7Y3W6A8</accession>
<feature type="transmembrane region" description="Helical" evidence="1">
    <location>
        <begin position="54"/>
        <end position="72"/>
    </location>
</feature>
<dbReference type="EMBL" id="JABFCX010000003">
    <property type="protein sequence ID" value="NNU17529.1"/>
    <property type="molecule type" value="Genomic_DNA"/>
</dbReference>
<evidence type="ECO:0000259" key="2">
    <source>
        <dbReference type="Pfam" id="PF02517"/>
    </source>
</evidence>
<feature type="transmembrane region" description="Helical" evidence="1">
    <location>
        <begin position="93"/>
        <end position="113"/>
    </location>
</feature>
<proteinExistence type="predicted"/>
<feature type="transmembrane region" description="Helical" evidence="1">
    <location>
        <begin position="155"/>
        <end position="176"/>
    </location>
</feature>
<comment type="caution">
    <text evidence="3">The sequence shown here is derived from an EMBL/GenBank/DDBJ whole genome shotgun (WGS) entry which is preliminary data.</text>
</comment>
<feature type="transmembrane region" description="Helical" evidence="1">
    <location>
        <begin position="196"/>
        <end position="214"/>
    </location>
</feature>
<organism evidence="3 4">
    <name type="scientific">Parvularcula mediterranea</name>
    <dbReference type="NCBI Taxonomy" id="2732508"/>
    <lineage>
        <taxon>Bacteria</taxon>
        <taxon>Pseudomonadati</taxon>
        <taxon>Pseudomonadota</taxon>
        <taxon>Alphaproteobacteria</taxon>
        <taxon>Parvularculales</taxon>
        <taxon>Parvularculaceae</taxon>
        <taxon>Parvularcula</taxon>
    </lineage>
</organism>
<reference evidence="3 4" key="1">
    <citation type="submission" date="2020-05" db="EMBL/GenBank/DDBJ databases">
        <title>Parvularcula mediterraneae sp. nov., isolated from polypropylene straw from shallow seawater of the seashore of Laganas in Zakynthos island, Greece.</title>
        <authorList>
            <person name="Szabo I."/>
            <person name="Al-Omari J."/>
            <person name="Rado J."/>
            <person name="Szerdahelyi G.S."/>
        </authorList>
    </citation>
    <scope>NUCLEOTIDE SEQUENCE [LARGE SCALE GENOMIC DNA]</scope>
    <source>
        <strain evidence="3 4">ZS-1/3</strain>
    </source>
</reference>
<evidence type="ECO:0000313" key="3">
    <source>
        <dbReference type="EMBL" id="NNU17529.1"/>
    </source>
</evidence>
<dbReference type="GO" id="GO:0008237">
    <property type="term" value="F:metallopeptidase activity"/>
    <property type="evidence" value="ECO:0007669"/>
    <property type="project" value="UniProtKB-KW"/>
</dbReference>
<keyword evidence="4" id="KW-1185">Reference proteome</keyword>
<dbReference type="GO" id="GO:0080120">
    <property type="term" value="P:CAAX-box protein maturation"/>
    <property type="evidence" value="ECO:0007669"/>
    <property type="project" value="UniProtKB-ARBA"/>
</dbReference>
<dbReference type="GO" id="GO:0004175">
    <property type="term" value="F:endopeptidase activity"/>
    <property type="evidence" value="ECO:0007669"/>
    <property type="project" value="UniProtKB-ARBA"/>
</dbReference>
<protein>
    <submittedName>
        <fullName evidence="3">CPBP family intramembrane metalloprotease</fullName>
    </submittedName>
</protein>
<keyword evidence="1" id="KW-0812">Transmembrane</keyword>
<evidence type="ECO:0000256" key="1">
    <source>
        <dbReference type="SAM" id="Phobius"/>
    </source>
</evidence>
<keyword evidence="3" id="KW-0645">Protease</keyword>